<sequence length="227" mass="25235">MNISFILVEPAVPENVGAAARAIKTMGFSRLVLINPCDYLNGPASWLAHGSSEILENAVVFSSLKEALNGFDFVIGTSAKKRSVKYDYFPLLKLPELLKSKGSTVQNVAVVFGREESGLRNDELKLCDLVTTVPMKTAFPSLNLAQAVMLYAWELSKIFSLSNAESSFKNEESLRALLEKVQTILIETGFKEQSAIFPRFLERVSFLNEGDIHLLHSFCNKLLENKK</sequence>
<dbReference type="InterPro" id="IPR001537">
    <property type="entry name" value="SpoU_MeTrfase"/>
</dbReference>
<comment type="catalytic activity">
    <reaction evidence="5">
        <text>uridine(32) in tRNA + S-adenosyl-L-methionine = 2'-O-methyluridine(32) in tRNA + S-adenosyl-L-homocysteine + H(+)</text>
        <dbReference type="Rhea" id="RHEA:42936"/>
        <dbReference type="Rhea" id="RHEA-COMP:10107"/>
        <dbReference type="Rhea" id="RHEA-COMP:10290"/>
        <dbReference type="ChEBI" id="CHEBI:15378"/>
        <dbReference type="ChEBI" id="CHEBI:57856"/>
        <dbReference type="ChEBI" id="CHEBI:59789"/>
        <dbReference type="ChEBI" id="CHEBI:65315"/>
        <dbReference type="ChEBI" id="CHEBI:74478"/>
        <dbReference type="EC" id="2.1.1.200"/>
    </reaction>
</comment>
<dbReference type="GO" id="GO:0005829">
    <property type="term" value="C:cytosol"/>
    <property type="evidence" value="ECO:0007669"/>
    <property type="project" value="TreeGrafter"/>
</dbReference>
<dbReference type="PANTHER" id="PTHR42786">
    <property type="entry name" value="TRNA/RRNA METHYLTRANSFERASE"/>
    <property type="match status" value="1"/>
</dbReference>
<evidence type="ECO:0000256" key="3">
    <source>
        <dbReference type="ARBA" id="ARBA00022679"/>
    </source>
</evidence>
<keyword evidence="5" id="KW-0963">Cytoplasm</keyword>
<evidence type="ECO:0000259" key="6">
    <source>
        <dbReference type="Pfam" id="PF00588"/>
    </source>
</evidence>
<keyword evidence="3" id="KW-0808">Transferase</keyword>
<dbReference type="CDD" id="cd18093">
    <property type="entry name" value="SpoU-like_TrmJ"/>
    <property type="match status" value="1"/>
</dbReference>
<dbReference type="PIRSF" id="PIRSF004808">
    <property type="entry name" value="LasT"/>
    <property type="match status" value="1"/>
</dbReference>
<comment type="function">
    <text evidence="5">Catalyzes the formation of 2'O-methylated cytidine (Cm32) or 2'O-methylated uridine (Um32) at position 32 in tRNA.</text>
</comment>
<comment type="similarity">
    <text evidence="1">Belongs to the class IV-like SAM-binding methyltransferase superfamily. RNA methyltransferase TrmH family.</text>
</comment>
<dbReference type="GO" id="GO:0003723">
    <property type="term" value="F:RNA binding"/>
    <property type="evidence" value="ECO:0007669"/>
    <property type="project" value="InterPro"/>
</dbReference>
<reference evidence="7" key="1">
    <citation type="journal article" date="2020" name="mSystems">
        <title>Genome- and Community-Level Interaction Insights into Carbon Utilization and Element Cycling Functions of Hydrothermarchaeota in Hydrothermal Sediment.</title>
        <authorList>
            <person name="Zhou Z."/>
            <person name="Liu Y."/>
            <person name="Xu W."/>
            <person name="Pan J."/>
            <person name="Luo Z.H."/>
            <person name="Li M."/>
        </authorList>
    </citation>
    <scope>NUCLEOTIDE SEQUENCE [LARGE SCALE GENOMIC DNA]</scope>
    <source>
        <strain evidence="7">SpSt-1217</strain>
    </source>
</reference>
<evidence type="ECO:0000256" key="1">
    <source>
        <dbReference type="ARBA" id="ARBA00007228"/>
    </source>
</evidence>
<protein>
    <recommendedName>
        <fullName evidence="5">tRNA (cytidine/uridine-2'-O-)-methyltransferase TrmJ</fullName>
        <ecNumber evidence="5">2.1.1.200</ecNumber>
    </recommendedName>
    <alternativeName>
        <fullName evidence="5">tRNA (cytidine(32)/uridine(32)-2'-O)-methyltransferase</fullName>
    </alternativeName>
    <alternativeName>
        <fullName evidence="5">tRNA Cm32/Um32 methyltransferase</fullName>
    </alternativeName>
</protein>
<dbReference type="SUPFAM" id="SSF75217">
    <property type="entry name" value="alpha/beta knot"/>
    <property type="match status" value="1"/>
</dbReference>
<dbReference type="InterPro" id="IPR029026">
    <property type="entry name" value="tRNA_m1G_MTases_N"/>
</dbReference>
<organism evidence="7">
    <name type="scientific">Mariniphaga anaerophila</name>
    <dbReference type="NCBI Taxonomy" id="1484053"/>
    <lineage>
        <taxon>Bacteria</taxon>
        <taxon>Pseudomonadati</taxon>
        <taxon>Bacteroidota</taxon>
        <taxon>Bacteroidia</taxon>
        <taxon>Marinilabiliales</taxon>
        <taxon>Prolixibacteraceae</taxon>
        <taxon>Mariniphaga</taxon>
    </lineage>
</organism>
<evidence type="ECO:0000256" key="5">
    <source>
        <dbReference type="RuleBase" id="RU362024"/>
    </source>
</evidence>
<keyword evidence="4 5" id="KW-0949">S-adenosyl-L-methionine</keyword>
<dbReference type="EC" id="2.1.1.200" evidence="5"/>
<evidence type="ECO:0000256" key="2">
    <source>
        <dbReference type="ARBA" id="ARBA00022603"/>
    </source>
</evidence>
<dbReference type="GO" id="GO:0002128">
    <property type="term" value="P:tRNA nucleoside ribose methylation"/>
    <property type="evidence" value="ECO:0007669"/>
    <property type="project" value="TreeGrafter"/>
</dbReference>
<name>A0A831LMX9_9BACT</name>
<proteinExistence type="inferred from homology"/>
<comment type="catalytic activity">
    <reaction evidence="5">
        <text>cytidine(32) in tRNA + S-adenosyl-L-methionine = 2'-O-methylcytidine(32) in tRNA + S-adenosyl-L-homocysteine + H(+)</text>
        <dbReference type="Rhea" id="RHEA:42932"/>
        <dbReference type="Rhea" id="RHEA-COMP:10288"/>
        <dbReference type="Rhea" id="RHEA-COMP:10289"/>
        <dbReference type="ChEBI" id="CHEBI:15378"/>
        <dbReference type="ChEBI" id="CHEBI:57856"/>
        <dbReference type="ChEBI" id="CHEBI:59789"/>
        <dbReference type="ChEBI" id="CHEBI:74495"/>
        <dbReference type="ChEBI" id="CHEBI:82748"/>
        <dbReference type="EC" id="2.1.1.200"/>
    </reaction>
</comment>
<dbReference type="Pfam" id="PF00588">
    <property type="entry name" value="SpoU_methylase"/>
    <property type="match status" value="1"/>
</dbReference>
<accession>A0A831LMX9</accession>
<evidence type="ECO:0000256" key="4">
    <source>
        <dbReference type="ARBA" id="ARBA00022691"/>
    </source>
</evidence>
<dbReference type="Gene3D" id="3.40.1280.10">
    <property type="match status" value="1"/>
</dbReference>
<comment type="caution">
    <text evidence="7">The sequence shown here is derived from an EMBL/GenBank/DDBJ whole genome shotgun (WGS) entry which is preliminary data.</text>
</comment>
<dbReference type="AlphaFoldDB" id="A0A831LMX9"/>
<dbReference type="InterPro" id="IPR004384">
    <property type="entry name" value="RNA_MeTrfase_TrmJ/LasT"/>
</dbReference>
<dbReference type="InterPro" id="IPR029028">
    <property type="entry name" value="Alpha/beta_knot_MTases"/>
</dbReference>
<dbReference type="GO" id="GO:0160206">
    <property type="term" value="F:tRNA (cytidine(32)/uridine(32)-2'-O)-methyltransferase activity"/>
    <property type="evidence" value="ECO:0007669"/>
    <property type="project" value="UniProtKB-EC"/>
</dbReference>
<dbReference type="NCBIfam" id="NF007752">
    <property type="entry name" value="PRK10433.1"/>
    <property type="match status" value="1"/>
</dbReference>
<evidence type="ECO:0000313" key="7">
    <source>
        <dbReference type="EMBL" id="HDR52350.1"/>
    </source>
</evidence>
<dbReference type="Proteomes" id="UP000886047">
    <property type="component" value="Unassembled WGS sequence"/>
</dbReference>
<gene>
    <name evidence="5" type="primary">trmJ</name>
    <name evidence="7" type="ORF">ENN90_12130</name>
</gene>
<comment type="subcellular location">
    <subcellularLocation>
        <location evidence="5">Cytoplasm</location>
    </subcellularLocation>
</comment>
<keyword evidence="2 5" id="KW-0489">Methyltransferase</keyword>
<dbReference type="PANTHER" id="PTHR42786:SF1">
    <property type="entry name" value="TRNA (CYTIDINE_URIDINE-2'-O-)-METHYLTRANSFERASE TRMJ"/>
    <property type="match status" value="1"/>
</dbReference>
<dbReference type="NCBIfam" id="TIGR00050">
    <property type="entry name" value="rRNA_methyl_1"/>
    <property type="match status" value="1"/>
</dbReference>
<feature type="domain" description="tRNA/rRNA methyltransferase SpoU type" evidence="6">
    <location>
        <begin position="3"/>
        <end position="151"/>
    </location>
</feature>
<dbReference type="EMBL" id="DSDK01000671">
    <property type="protein sequence ID" value="HDR52350.1"/>
    <property type="molecule type" value="Genomic_DNA"/>
</dbReference>
<comment type="subunit">
    <text evidence="5">Homodimer.</text>
</comment>
<keyword evidence="5" id="KW-0819">tRNA processing</keyword>